<keyword evidence="4 8" id="KW-0540">Nuclease</keyword>
<reference evidence="11 12" key="1">
    <citation type="journal article" date="2016" name="Antonie Van Leeuwenhoek">
        <title>Denitratimonas tolerans gen. nov., sp. nov., a denitrifying bacterium isolated from a bioreactor for tannery wastewater treatment.</title>
        <authorList>
            <person name="Han S.I."/>
            <person name="Kim J.O."/>
            <person name="Lee Y.R."/>
            <person name="Ekpeghere K.I."/>
            <person name="Koh S.C."/>
            <person name="Whang K.S."/>
        </authorList>
    </citation>
    <scope>NUCLEOTIDE SEQUENCE [LARGE SCALE GENOMIC DNA]</scope>
    <source>
        <strain evidence="11 12">KACC 17565</strain>
    </source>
</reference>
<dbReference type="NCBIfam" id="TIGR02063">
    <property type="entry name" value="RNase_R"/>
    <property type="match status" value="1"/>
</dbReference>
<name>A0AAW9R410_9GAMM</name>
<comment type="similarity">
    <text evidence="8">Belongs to the RNR ribonuclease family. RNase R subfamily.</text>
</comment>
<dbReference type="InterPro" id="IPR050180">
    <property type="entry name" value="RNR_Ribonuclease"/>
</dbReference>
<dbReference type="SMART" id="SM00955">
    <property type="entry name" value="RNB"/>
    <property type="match status" value="1"/>
</dbReference>
<feature type="compositionally biased region" description="Basic and acidic residues" evidence="9">
    <location>
        <begin position="59"/>
        <end position="74"/>
    </location>
</feature>
<dbReference type="InterPro" id="IPR012340">
    <property type="entry name" value="NA-bd_OB-fold"/>
</dbReference>
<dbReference type="GO" id="GO:0005829">
    <property type="term" value="C:cytosol"/>
    <property type="evidence" value="ECO:0007669"/>
    <property type="project" value="UniProtKB-ARBA"/>
</dbReference>
<accession>A0AAW9R410</accession>
<comment type="function">
    <text evidence="8">3'-5' exoribonuclease that releases 5'-nucleoside monophosphates and is involved in maturation of structured RNAs.</text>
</comment>
<dbReference type="InterPro" id="IPR011805">
    <property type="entry name" value="RNase_R"/>
</dbReference>
<dbReference type="PANTHER" id="PTHR23355:SF9">
    <property type="entry name" value="DIS3-LIKE EXONUCLEASE 2"/>
    <property type="match status" value="1"/>
</dbReference>
<keyword evidence="6 8" id="KW-0269">Exonuclease</keyword>
<dbReference type="GO" id="GO:0006402">
    <property type="term" value="P:mRNA catabolic process"/>
    <property type="evidence" value="ECO:0007669"/>
    <property type="project" value="TreeGrafter"/>
</dbReference>
<dbReference type="RefSeq" id="WP_337335819.1">
    <property type="nucleotide sequence ID" value="NZ_JBBDHC010000015.1"/>
</dbReference>
<evidence type="ECO:0000256" key="3">
    <source>
        <dbReference type="ARBA" id="ARBA00022490"/>
    </source>
</evidence>
<dbReference type="SUPFAM" id="SSF50249">
    <property type="entry name" value="Nucleic acid-binding proteins"/>
    <property type="match status" value="4"/>
</dbReference>
<dbReference type="InterPro" id="IPR013223">
    <property type="entry name" value="RNase_B_OB_dom"/>
</dbReference>
<gene>
    <name evidence="8 11" type="primary">rnr</name>
    <name evidence="11" type="ORF">WB794_10600</name>
</gene>
<evidence type="ECO:0000313" key="12">
    <source>
        <dbReference type="Proteomes" id="UP001364472"/>
    </source>
</evidence>
<dbReference type="HAMAP" id="MF_01895">
    <property type="entry name" value="RNase_R"/>
    <property type="match status" value="1"/>
</dbReference>
<dbReference type="Pfam" id="PF00575">
    <property type="entry name" value="S1"/>
    <property type="match status" value="1"/>
</dbReference>
<dbReference type="GO" id="GO:0008859">
    <property type="term" value="F:exoribonuclease II activity"/>
    <property type="evidence" value="ECO:0007669"/>
    <property type="project" value="UniProtKB-UniRule"/>
</dbReference>
<dbReference type="InterPro" id="IPR011129">
    <property type="entry name" value="CSD"/>
</dbReference>
<evidence type="ECO:0000259" key="10">
    <source>
        <dbReference type="PROSITE" id="PS50126"/>
    </source>
</evidence>
<dbReference type="InterPro" id="IPR022966">
    <property type="entry name" value="RNase_II/R_CS"/>
</dbReference>
<keyword evidence="12" id="KW-1185">Reference proteome</keyword>
<dbReference type="PROSITE" id="PS50126">
    <property type="entry name" value="S1"/>
    <property type="match status" value="1"/>
</dbReference>
<keyword evidence="3 8" id="KW-0963">Cytoplasm</keyword>
<dbReference type="SMART" id="SM00316">
    <property type="entry name" value="S1"/>
    <property type="match status" value="2"/>
</dbReference>
<dbReference type="InterPro" id="IPR040476">
    <property type="entry name" value="CSD2"/>
</dbReference>
<evidence type="ECO:0000256" key="9">
    <source>
        <dbReference type="SAM" id="MobiDB-lite"/>
    </source>
</evidence>
<dbReference type="AlphaFoldDB" id="A0AAW9R410"/>
<evidence type="ECO:0000256" key="2">
    <source>
        <dbReference type="ARBA" id="ARBA00004496"/>
    </source>
</evidence>
<dbReference type="EC" id="3.1.13.1" evidence="8"/>
<dbReference type="NCBIfam" id="TIGR00358">
    <property type="entry name" value="3_prime_RNase"/>
    <property type="match status" value="1"/>
</dbReference>
<protein>
    <recommendedName>
        <fullName evidence="8">Ribonuclease R</fullName>
        <shortName evidence="8">RNase R</shortName>
        <ecNumber evidence="8">3.1.13.1</ecNumber>
    </recommendedName>
</protein>
<comment type="subcellular location">
    <subcellularLocation>
        <location evidence="2 8">Cytoplasm</location>
    </subcellularLocation>
</comment>
<dbReference type="PROSITE" id="PS01175">
    <property type="entry name" value="RIBONUCLEASE_II"/>
    <property type="match status" value="1"/>
</dbReference>
<evidence type="ECO:0000256" key="4">
    <source>
        <dbReference type="ARBA" id="ARBA00022722"/>
    </source>
</evidence>
<evidence type="ECO:0000256" key="1">
    <source>
        <dbReference type="ARBA" id="ARBA00001849"/>
    </source>
</evidence>
<dbReference type="InterPro" id="IPR003029">
    <property type="entry name" value="S1_domain"/>
</dbReference>
<keyword evidence="7 8" id="KW-0694">RNA-binding</keyword>
<dbReference type="Gene3D" id="2.40.50.140">
    <property type="entry name" value="Nucleic acid-binding proteins"/>
    <property type="match status" value="2"/>
</dbReference>
<evidence type="ECO:0000256" key="8">
    <source>
        <dbReference type="HAMAP-Rule" id="MF_01895"/>
    </source>
</evidence>
<evidence type="ECO:0000256" key="6">
    <source>
        <dbReference type="ARBA" id="ARBA00022839"/>
    </source>
</evidence>
<dbReference type="GO" id="GO:0003723">
    <property type="term" value="F:RNA binding"/>
    <property type="evidence" value="ECO:0007669"/>
    <property type="project" value="UniProtKB-UniRule"/>
</dbReference>
<proteinExistence type="inferred from homology"/>
<dbReference type="Pfam" id="PF00773">
    <property type="entry name" value="RNB"/>
    <property type="match status" value="1"/>
</dbReference>
<dbReference type="InterPro" id="IPR001900">
    <property type="entry name" value="RNase_II/R"/>
</dbReference>
<comment type="caution">
    <text evidence="11">The sequence shown here is derived from an EMBL/GenBank/DDBJ whole genome shotgun (WGS) entry which is preliminary data.</text>
</comment>
<feature type="region of interest" description="Disordered" evidence="9">
    <location>
        <begin position="1"/>
        <end position="99"/>
    </location>
</feature>
<feature type="region of interest" description="Disordered" evidence="9">
    <location>
        <begin position="812"/>
        <end position="831"/>
    </location>
</feature>
<keyword evidence="5 8" id="KW-0378">Hydrolase</keyword>
<dbReference type="PANTHER" id="PTHR23355">
    <property type="entry name" value="RIBONUCLEASE"/>
    <property type="match status" value="1"/>
</dbReference>
<evidence type="ECO:0000256" key="7">
    <source>
        <dbReference type="ARBA" id="ARBA00022884"/>
    </source>
</evidence>
<evidence type="ECO:0000256" key="5">
    <source>
        <dbReference type="ARBA" id="ARBA00022801"/>
    </source>
</evidence>
<comment type="catalytic activity">
    <reaction evidence="1 8">
        <text>Exonucleolytic cleavage in the 3'- to 5'-direction to yield nucleoside 5'-phosphates.</text>
        <dbReference type="EC" id="3.1.13.1"/>
    </reaction>
</comment>
<feature type="compositionally biased region" description="Basic residues" evidence="9">
    <location>
        <begin position="1"/>
        <end position="11"/>
    </location>
</feature>
<dbReference type="Pfam" id="PF08206">
    <property type="entry name" value="OB_RNB"/>
    <property type="match status" value="1"/>
</dbReference>
<organism evidence="11 12">
    <name type="scientific">Denitratimonas tolerans</name>
    <dbReference type="NCBI Taxonomy" id="1338420"/>
    <lineage>
        <taxon>Bacteria</taxon>
        <taxon>Pseudomonadati</taxon>
        <taxon>Pseudomonadota</taxon>
        <taxon>Gammaproteobacteria</taxon>
        <taxon>Lysobacterales</taxon>
        <taxon>Lysobacteraceae</taxon>
        <taxon>Denitratimonas</taxon>
    </lineage>
</organism>
<sequence>MTKTTSSRRGKSGKDAPQRPGWMPESLVRAEAGEKAAPGPKRTRAAGSAKTPPAAPKKARPDDERARPPRRKSDALPPPAASADRRAAKPSRAAPVPDRYAEREALRYERPIASREAILALVDAADGPQSIEHLAEQLGLTAPDRFEALSRRLAAMLRDGQLHVNRRGGYVPAQKTALIAGTVTANPEGFGFLRPEAGGEDLFLPPREMRKVFHGDRVLVNVVNVDARGRREGSIVEVLERRVTRLVGRYDERAGIGHVSPDDRRLLQEVMIPPEARLGARPGQLVVCEVVEPPAHGRPPIGRVLTVLGDALTPSLVVEVAIHGRGLPHVFPDAVLEQAAAVPQEVPAEVAGARVDLRALPLVTIDGEDARDFDDAVWCEPNRDGFRLIVAIADVSHYVQPGAALDEEAQNRATSVYFPGFVIPMLPQTLSNGICSLRPDEDRLCFVCDMQVDRNGEVTHSTFHEAVMRSHARLTYAQVWSAVGEDDPDAIAEVGARMPQLRHLHQLYRLLARARAARGAIEFETSEVHFLLGPGGEVVQGGMSERNDAHKLIEECMIAANVEAARFLLKKQIPAPYRVHDRPPEQKYAELQEFLTEFKLSMPPWNKVHPRDFTALLKKVRKRADGALIESVLLRSQSLASYATQNIGHFGLALEAYAHFTSPIRRYADLLVHRALKHALGGGRATDFRYAPHDMASLCLQCSERSRRAEEAEREVDERYRAAWMEQHVGGEFDGIVSGVTSFGLFVEMTESRVTGLVHVTQLPNDWYHFDPVRKRLAGERTGAAWRQGDAVRVLVLRASIEDRRIDLRLAPEKSAPAPARTTRAKRRTAS</sequence>
<dbReference type="CDD" id="cd04471">
    <property type="entry name" value="S1_RNase_R"/>
    <property type="match status" value="1"/>
</dbReference>
<feature type="domain" description="S1 motif" evidence="10">
    <location>
        <begin position="730"/>
        <end position="811"/>
    </location>
</feature>
<dbReference type="SMART" id="SM00357">
    <property type="entry name" value="CSP"/>
    <property type="match status" value="1"/>
</dbReference>
<dbReference type="Proteomes" id="UP001364472">
    <property type="component" value="Unassembled WGS sequence"/>
</dbReference>
<dbReference type="Pfam" id="PF17876">
    <property type="entry name" value="CSD2"/>
    <property type="match status" value="1"/>
</dbReference>
<dbReference type="InterPro" id="IPR004476">
    <property type="entry name" value="RNase_II/RNase_R"/>
</dbReference>
<dbReference type="EMBL" id="JBBDHC010000015">
    <property type="protein sequence ID" value="MEJ1250118.1"/>
    <property type="molecule type" value="Genomic_DNA"/>
</dbReference>
<evidence type="ECO:0000313" key="11">
    <source>
        <dbReference type="EMBL" id="MEJ1250118.1"/>
    </source>
</evidence>